<dbReference type="EMBL" id="PYSW02000008">
    <property type="protein sequence ID" value="KAG2389240.1"/>
    <property type="molecule type" value="Genomic_DNA"/>
</dbReference>
<protein>
    <recommendedName>
        <fullName evidence="4">Phospholipid scramblase</fullName>
    </recommendedName>
</protein>
<evidence type="ECO:0000313" key="2">
    <source>
        <dbReference type="EMBL" id="KAG2389240.1"/>
    </source>
</evidence>
<feature type="region of interest" description="Disordered" evidence="1">
    <location>
        <begin position="303"/>
        <end position="322"/>
    </location>
</feature>
<sequence length="465" mass="52344">MNDLLPTLDIESAAAIDHHHMNNVESIAPANASTLQPSRSLDAIHTQITPDKTVLRSDTFLKEEHANSSIDNKELLSKLFSKTFECIGDNGPTEYHSLLLLPIKQNSISQPTCYSIVENHVANSKSFSFKSSRGFCGNVLSFPVSHEGHYTAKSFISKLIEKKQSKKLKQQMDAIFQKFYDDHKIMEQEPAVNLVDVSDCAAFQDRYALSSSALLCSIAKCFELYADRYILAYADEIGRVEQVEDDETLLNLQQRFMEDADKSAKMERMKAIASTNGRVHLHKVHIHSEVYVEIPPSFQYKSDMESAKSDSSHATNASSPKLNKKETKSQLLLIINGYYSIFSSKFQVSTPDGVIIGTVSSSFSFHMNRLTIYVKNKILKTKYIISNKNTDVSRAFHIIKKGRRFKNGRRKAKYTCTSCIVKQSSGFMNELVAPLDNVVIDFPENCDPLDQALLFAAALLIEYKM</sequence>
<dbReference type="Proteomes" id="UP000816034">
    <property type="component" value="Unassembled WGS sequence"/>
</dbReference>
<evidence type="ECO:0000313" key="3">
    <source>
        <dbReference type="Proteomes" id="UP000816034"/>
    </source>
</evidence>
<dbReference type="AlphaFoldDB" id="A0AA88GUN5"/>
<evidence type="ECO:0008006" key="4">
    <source>
        <dbReference type="Google" id="ProtNLM"/>
    </source>
</evidence>
<name>A0AA88GUN5_NAELO</name>
<accession>A0AA88GUN5</accession>
<evidence type="ECO:0000256" key="1">
    <source>
        <dbReference type="SAM" id="MobiDB-lite"/>
    </source>
</evidence>
<gene>
    <name evidence="2" type="ORF">C9374_014640</name>
</gene>
<proteinExistence type="predicted"/>
<reference evidence="2 3" key="1">
    <citation type="journal article" date="2018" name="BMC Genomics">
        <title>The genome of Naegleria lovaniensis, the basis for a comparative approach to unravel pathogenicity factors of the human pathogenic amoeba N. fowleri.</title>
        <authorList>
            <person name="Liechti N."/>
            <person name="Schurch N."/>
            <person name="Bruggmann R."/>
            <person name="Wittwer M."/>
        </authorList>
    </citation>
    <scope>NUCLEOTIDE SEQUENCE [LARGE SCALE GENOMIC DNA]</scope>
    <source>
        <strain evidence="2 3">ATCC 30569</strain>
    </source>
</reference>
<keyword evidence="3" id="KW-1185">Reference proteome</keyword>
<comment type="caution">
    <text evidence="2">The sequence shown here is derived from an EMBL/GenBank/DDBJ whole genome shotgun (WGS) entry which is preliminary data.</text>
</comment>
<dbReference type="GeneID" id="68107093"/>
<dbReference type="RefSeq" id="XP_044553232.1">
    <property type="nucleotide sequence ID" value="XM_044690650.1"/>
</dbReference>
<organism evidence="2 3">
    <name type="scientific">Naegleria lovaniensis</name>
    <name type="common">Amoeba</name>
    <dbReference type="NCBI Taxonomy" id="51637"/>
    <lineage>
        <taxon>Eukaryota</taxon>
        <taxon>Discoba</taxon>
        <taxon>Heterolobosea</taxon>
        <taxon>Tetramitia</taxon>
        <taxon>Eutetramitia</taxon>
        <taxon>Vahlkampfiidae</taxon>
        <taxon>Naegleria</taxon>
    </lineage>
</organism>
<feature type="compositionally biased region" description="Polar residues" evidence="1">
    <location>
        <begin position="312"/>
        <end position="321"/>
    </location>
</feature>